<evidence type="ECO:0000256" key="1">
    <source>
        <dbReference type="SAM" id="MobiDB-lite"/>
    </source>
</evidence>
<dbReference type="EMBL" id="JBBNAE010000008">
    <property type="protein sequence ID" value="KAK9102772.1"/>
    <property type="molecule type" value="Genomic_DNA"/>
</dbReference>
<name>A0AAP0F2R2_9MAGN</name>
<organism evidence="2 3">
    <name type="scientific">Stephania japonica</name>
    <dbReference type="NCBI Taxonomy" id="461633"/>
    <lineage>
        <taxon>Eukaryota</taxon>
        <taxon>Viridiplantae</taxon>
        <taxon>Streptophyta</taxon>
        <taxon>Embryophyta</taxon>
        <taxon>Tracheophyta</taxon>
        <taxon>Spermatophyta</taxon>
        <taxon>Magnoliopsida</taxon>
        <taxon>Ranunculales</taxon>
        <taxon>Menispermaceae</taxon>
        <taxon>Menispermoideae</taxon>
        <taxon>Cissampelideae</taxon>
        <taxon>Stephania</taxon>
    </lineage>
</organism>
<feature type="region of interest" description="Disordered" evidence="1">
    <location>
        <begin position="1"/>
        <end position="118"/>
    </location>
</feature>
<accession>A0AAP0F2R2</accession>
<feature type="compositionally biased region" description="Basic and acidic residues" evidence="1">
    <location>
        <begin position="100"/>
        <end position="118"/>
    </location>
</feature>
<keyword evidence="3" id="KW-1185">Reference proteome</keyword>
<evidence type="ECO:0000313" key="3">
    <source>
        <dbReference type="Proteomes" id="UP001417504"/>
    </source>
</evidence>
<feature type="compositionally biased region" description="Polar residues" evidence="1">
    <location>
        <begin position="58"/>
        <end position="68"/>
    </location>
</feature>
<proteinExistence type="predicted"/>
<dbReference type="AlphaFoldDB" id="A0AAP0F2R2"/>
<evidence type="ECO:0000313" key="2">
    <source>
        <dbReference type="EMBL" id="KAK9102772.1"/>
    </source>
</evidence>
<reference evidence="2 3" key="1">
    <citation type="submission" date="2024-01" db="EMBL/GenBank/DDBJ databases">
        <title>Genome assemblies of Stephania.</title>
        <authorList>
            <person name="Yang L."/>
        </authorList>
    </citation>
    <scope>NUCLEOTIDE SEQUENCE [LARGE SCALE GENOMIC DNA]</scope>
    <source>
        <strain evidence="2">QJT</strain>
        <tissue evidence="2">Leaf</tissue>
    </source>
</reference>
<feature type="compositionally biased region" description="Basic and acidic residues" evidence="1">
    <location>
        <begin position="70"/>
        <end position="80"/>
    </location>
</feature>
<dbReference type="Proteomes" id="UP001417504">
    <property type="component" value="Unassembled WGS sequence"/>
</dbReference>
<sequence length="118" mass="13399">MECQQVDNSKHNGMKMNHMVCGDSGGQPRDHSRPSSHSPEQLLGLWVISDQSLDHRQSSQWQPSQISEGNAHKRERERPEGSPMGVRPPPGPLRAGGARQEVEEKRERRSEFGEREHK</sequence>
<comment type="caution">
    <text evidence="2">The sequence shown here is derived from an EMBL/GenBank/DDBJ whole genome shotgun (WGS) entry which is preliminary data.</text>
</comment>
<protein>
    <submittedName>
        <fullName evidence="2">Uncharacterized protein</fullName>
    </submittedName>
</protein>
<gene>
    <name evidence="2" type="ORF">Sjap_020026</name>
</gene>